<dbReference type="EMBL" id="JBFOLJ010000010">
    <property type="protein sequence ID" value="KAL2501364.1"/>
    <property type="molecule type" value="Genomic_DNA"/>
</dbReference>
<comment type="caution">
    <text evidence="4">The sequence shown here is derived from an EMBL/GenBank/DDBJ whole genome shotgun (WGS) entry which is preliminary data.</text>
</comment>
<evidence type="ECO:0000259" key="3">
    <source>
        <dbReference type="Pfam" id="PF14226"/>
    </source>
</evidence>
<keyword evidence="2" id="KW-0408">Iron</keyword>
<evidence type="ECO:0000256" key="1">
    <source>
        <dbReference type="ARBA" id="ARBA00022723"/>
    </source>
</evidence>
<dbReference type="InterPro" id="IPR027443">
    <property type="entry name" value="IPNS-like_sf"/>
</dbReference>
<dbReference type="PANTHER" id="PTHR47991">
    <property type="entry name" value="OXOGLUTARATE/IRON-DEPENDENT DIOXYGENASE"/>
    <property type="match status" value="1"/>
</dbReference>
<evidence type="ECO:0000256" key="2">
    <source>
        <dbReference type="ARBA" id="ARBA00023004"/>
    </source>
</evidence>
<dbReference type="SUPFAM" id="SSF51197">
    <property type="entry name" value="Clavaminate synthase-like"/>
    <property type="match status" value="1"/>
</dbReference>
<dbReference type="Proteomes" id="UP001604277">
    <property type="component" value="Unassembled WGS sequence"/>
</dbReference>
<dbReference type="GO" id="GO:0046872">
    <property type="term" value="F:metal ion binding"/>
    <property type="evidence" value="ECO:0007669"/>
    <property type="project" value="UniProtKB-KW"/>
</dbReference>
<accession>A0ABD1SKV9</accession>
<keyword evidence="5" id="KW-1185">Reference proteome</keyword>
<keyword evidence="1" id="KW-0479">Metal-binding</keyword>
<dbReference type="AlphaFoldDB" id="A0ABD1SKV9"/>
<organism evidence="4 5">
    <name type="scientific">Forsythia ovata</name>
    <dbReference type="NCBI Taxonomy" id="205694"/>
    <lineage>
        <taxon>Eukaryota</taxon>
        <taxon>Viridiplantae</taxon>
        <taxon>Streptophyta</taxon>
        <taxon>Embryophyta</taxon>
        <taxon>Tracheophyta</taxon>
        <taxon>Spermatophyta</taxon>
        <taxon>Magnoliopsida</taxon>
        <taxon>eudicotyledons</taxon>
        <taxon>Gunneridae</taxon>
        <taxon>Pentapetalae</taxon>
        <taxon>asterids</taxon>
        <taxon>lamiids</taxon>
        <taxon>Lamiales</taxon>
        <taxon>Oleaceae</taxon>
        <taxon>Forsythieae</taxon>
        <taxon>Forsythia</taxon>
    </lineage>
</organism>
<dbReference type="Pfam" id="PF14226">
    <property type="entry name" value="DIOX_N"/>
    <property type="match status" value="1"/>
</dbReference>
<feature type="domain" description="Non-haem dioxygenase N-terminal" evidence="3">
    <location>
        <begin position="5"/>
        <end position="95"/>
    </location>
</feature>
<evidence type="ECO:0000313" key="4">
    <source>
        <dbReference type="EMBL" id="KAL2501364.1"/>
    </source>
</evidence>
<dbReference type="InterPro" id="IPR026992">
    <property type="entry name" value="DIOX_N"/>
</dbReference>
<dbReference type="GO" id="GO:0016706">
    <property type="term" value="F:2-oxoglutarate-dependent dioxygenase activity"/>
    <property type="evidence" value="ECO:0007669"/>
    <property type="project" value="UniProtKB-ARBA"/>
</dbReference>
<evidence type="ECO:0000313" key="5">
    <source>
        <dbReference type="Proteomes" id="UP001604277"/>
    </source>
</evidence>
<dbReference type="InterPro" id="IPR050295">
    <property type="entry name" value="Plant_2OG-oxidoreductases"/>
</dbReference>
<dbReference type="Gene3D" id="2.60.120.330">
    <property type="entry name" value="B-lactam Antibiotic, Isopenicillin N Synthase, Chain"/>
    <property type="match status" value="1"/>
</dbReference>
<protein>
    <submittedName>
        <fullName evidence="4">1-aminocyclopropane-1-carboxylate oxidase 1</fullName>
    </submittedName>
</protein>
<reference evidence="5" key="1">
    <citation type="submission" date="2024-07" db="EMBL/GenBank/DDBJ databases">
        <title>Two chromosome-level genome assemblies of Korean endemic species Abeliophyllum distichum and Forsythia ovata (Oleaceae).</title>
        <authorList>
            <person name="Jang H."/>
        </authorList>
    </citation>
    <scope>NUCLEOTIDE SEQUENCE [LARGE SCALE GENOMIC DNA]</scope>
</reference>
<gene>
    <name evidence="4" type="ORF">Fot_35212</name>
</gene>
<name>A0ABD1SKV9_9LAMI</name>
<proteinExistence type="predicted"/>
<sequence length="111" mass="13111">MEMEIPVIDFSNLDCEKRSETMALLHEACKKWGFFMIENHGIDEELMERVKHLTNRHYEENMKESFHESKAVKTLENNGFISNKDWESSFFVRHCPSSNINELASLSKDLR</sequence>